<evidence type="ECO:0000313" key="2">
    <source>
        <dbReference type="EMBL" id="KAD6794936.1"/>
    </source>
</evidence>
<dbReference type="PANTHER" id="PTHR34130">
    <property type="entry name" value="OS08G0243800 PROTEIN"/>
    <property type="match status" value="1"/>
</dbReference>
<proteinExistence type="predicted"/>
<reference evidence="2 3" key="1">
    <citation type="submission" date="2019-05" db="EMBL/GenBank/DDBJ databases">
        <title>Mikania micrantha, genome provides insights into the molecular mechanism of rapid growth.</title>
        <authorList>
            <person name="Liu B."/>
        </authorList>
    </citation>
    <scope>NUCLEOTIDE SEQUENCE [LARGE SCALE GENOMIC DNA]</scope>
    <source>
        <strain evidence="2">NLD-2019</strain>
        <tissue evidence="2">Leaf</tissue>
    </source>
</reference>
<sequence length="244" mass="27561">MNIANDDDHQELEALETLSLTDFTLKDDGDSGDQDHNNHSDSPSSATEDVFEFCCGGSSVLSEEQMMSHAEDMISGGKLMPIKDQTNNEQAPRTQNQNPNKKHIDQVRCESMRELKSTPNKGTSSQLFRNSHSLDFKRLNRNSSKLNYEPTSDLNRNSLSHKSSSSRWSDLMFAPLKVPPEMDLRDIRNRQIVQNTSKSLFPTVGASDRFTVSRAGDHRKTSWRVLGYLSCKRSADDAVKLMKY</sequence>
<feature type="region of interest" description="Disordered" evidence="1">
    <location>
        <begin position="79"/>
        <end position="104"/>
    </location>
</feature>
<dbReference type="AlphaFoldDB" id="A0A5N6PMQ8"/>
<dbReference type="PANTHER" id="PTHR34130:SF13">
    <property type="entry name" value="DUF4005 DOMAIN-CONTAINING PROTEIN"/>
    <property type="match status" value="1"/>
</dbReference>
<dbReference type="EMBL" id="SZYD01000003">
    <property type="protein sequence ID" value="KAD6794936.1"/>
    <property type="molecule type" value="Genomic_DNA"/>
</dbReference>
<gene>
    <name evidence="2" type="ORF">E3N88_05832</name>
</gene>
<accession>A0A5N6PMQ8</accession>
<comment type="caution">
    <text evidence="2">The sequence shown here is derived from an EMBL/GenBank/DDBJ whole genome shotgun (WGS) entry which is preliminary data.</text>
</comment>
<evidence type="ECO:0000256" key="1">
    <source>
        <dbReference type="SAM" id="MobiDB-lite"/>
    </source>
</evidence>
<feature type="compositionally biased region" description="Basic and acidic residues" evidence="1">
    <location>
        <begin position="24"/>
        <end position="39"/>
    </location>
</feature>
<dbReference type="OrthoDB" id="752671at2759"/>
<organism evidence="2 3">
    <name type="scientific">Mikania micrantha</name>
    <name type="common">bitter vine</name>
    <dbReference type="NCBI Taxonomy" id="192012"/>
    <lineage>
        <taxon>Eukaryota</taxon>
        <taxon>Viridiplantae</taxon>
        <taxon>Streptophyta</taxon>
        <taxon>Embryophyta</taxon>
        <taxon>Tracheophyta</taxon>
        <taxon>Spermatophyta</taxon>
        <taxon>Magnoliopsida</taxon>
        <taxon>eudicotyledons</taxon>
        <taxon>Gunneridae</taxon>
        <taxon>Pentapetalae</taxon>
        <taxon>asterids</taxon>
        <taxon>campanulids</taxon>
        <taxon>Asterales</taxon>
        <taxon>Asteraceae</taxon>
        <taxon>Asteroideae</taxon>
        <taxon>Heliantheae alliance</taxon>
        <taxon>Eupatorieae</taxon>
        <taxon>Mikania</taxon>
    </lineage>
</organism>
<feature type="compositionally biased region" description="Polar residues" evidence="1">
    <location>
        <begin position="84"/>
        <end position="99"/>
    </location>
</feature>
<protein>
    <submittedName>
        <fullName evidence="2">Uncharacterized protein</fullName>
    </submittedName>
</protein>
<keyword evidence="3" id="KW-1185">Reference proteome</keyword>
<name>A0A5N6PMQ8_9ASTR</name>
<evidence type="ECO:0000313" key="3">
    <source>
        <dbReference type="Proteomes" id="UP000326396"/>
    </source>
</evidence>
<dbReference type="Proteomes" id="UP000326396">
    <property type="component" value="Linkage Group LG11"/>
</dbReference>
<feature type="compositionally biased region" description="Polar residues" evidence="1">
    <location>
        <begin position="141"/>
        <end position="157"/>
    </location>
</feature>
<feature type="region of interest" description="Disordered" evidence="1">
    <location>
        <begin position="141"/>
        <end position="163"/>
    </location>
</feature>
<feature type="region of interest" description="Disordered" evidence="1">
    <location>
        <begin position="23"/>
        <end position="49"/>
    </location>
</feature>